<sequence>MLDQLVLIVFKTDCVFFIRILTFVVPEIHSFTYNFIFMKKYIILFLLLPLWAFSQKTVSKEEKDVQKFQKELNAEYLNPKETPLRGDNFKNFKGHPFFPFDAKYRVTAKFVKSKDTKPFELPTSSGKTKTYQEYGKATFMLDNKPYTVTLYQSLALIKQDKYKDYLFLPFRDATNEKETYGGGKYMDLKIPKGNTIVLDFNQSYHPFCAYNAYDYNCPVVPEENKLPVEIRAGVMYEDIYHH</sequence>
<dbReference type="PANTHER" id="PTHR41913:SF1">
    <property type="entry name" value="DUF1684 DOMAIN-CONTAINING PROTEIN"/>
    <property type="match status" value="1"/>
</dbReference>
<evidence type="ECO:0008006" key="3">
    <source>
        <dbReference type="Google" id="ProtNLM"/>
    </source>
</evidence>
<proteinExistence type="predicted"/>
<reference evidence="1 2" key="1">
    <citation type="submission" date="2017-05" db="EMBL/GenBank/DDBJ databases">
        <authorList>
            <person name="Varghese N."/>
            <person name="Submissions S."/>
        </authorList>
    </citation>
    <scope>NUCLEOTIDE SEQUENCE [LARGE SCALE GENOMIC DNA]</scope>
    <source>
        <strain evidence="1 2">DSM 29371</strain>
    </source>
</reference>
<evidence type="ECO:0000313" key="1">
    <source>
        <dbReference type="EMBL" id="SMO92328.1"/>
    </source>
</evidence>
<keyword evidence="2" id="KW-1185">Reference proteome</keyword>
<dbReference type="EMBL" id="FXTC01000012">
    <property type="protein sequence ID" value="SMO92328.1"/>
    <property type="molecule type" value="Genomic_DNA"/>
</dbReference>
<dbReference type="Proteomes" id="UP000316916">
    <property type="component" value="Unassembled WGS sequence"/>
</dbReference>
<dbReference type="InterPro" id="IPR012467">
    <property type="entry name" value="DUF1684"/>
</dbReference>
<protein>
    <recommendedName>
        <fullName evidence="3">DUF1684 domain-containing protein</fullName>
    </recommendedName>
</protein>
<evidence type="ECO:0000313" key="2">
    <source>
        <dbReference type="Proteomes" id="UP000316916"/>
    </source>
</evidence>
<dbReference type="PANTHER" id="PTHR41913">
    <property type="entry name" value="DUF1684 DOMAIN-CONTAINING PROTEIN"/>
    <property type="match status" value="1"/>
</dbReference>
<organism evidence="1 2">
    <name type="scientific">Chryseobacterium rhizoplanae</name>
    <dbReference type="NCBI Taxonomy" id="1609531"/>
    <lineage>
        <taxon>Bacteria</taxon>
        <taxon>Pseudomonadati</taxon>
        <taxon>Bacteroidota</taxon>
        <taxon>Flavobacteriia</taxon>
        <taxon>Flavobacteriales</taxon>
        <taxon>Weeksellaceae</taxon>
        <taxon>Chryseobacterium group</taxon>
        <taxon>Chryseobacterium</taxon>
    </lineage>
</organism>
<dbReference type="Pfam" id="PF07920">
    <property type="entry name" value="DUF1684"/>
    <property type="match status" value="1"/>
</dbReference>
<accession>A0A521F841</accession>
<dbReference type="AlphaFoldDB" id="A0A521F841"/>
<name>A0A521F841_9FLAO</name>
<gene>
    <name evidence="1" type="ORF">SAMN06265171_11278</name>
</gene>